<protein>
    <submittedName>
        <fullName evidence="9">Unannotated protein</fullName>
    </submittedName>
</protein>
<dbReference type="PROSITE" id="PS00221">
    <property type="entry name" value="MIP"/>
    <property type="match status" value="1"/>
</dbReference>
<dbReference type="InterPro" id="IPR023271">
    <property type="entry name" value="Aquaporin-like"/>
</dbReference>
<dbReference type="EMBL" id="CAEZXN010000041">
    <property type="protein sequence ID" value="CAB4705097.1"/>
    <property type="molecule type" value="Genomic_DNA"/>
</dbReference>
<keyword evidence="6 8" id="KW-1133">Transmembrane helix</keyword>
<organism evidence="9">
    <name type="scientific">freshwater metagenome</name>
    <dbReference type="NCBI Taxonomy" id="449393"/>
    <lineage>
        <taxon>unclassified sequences</taxon>
        <taxon>metagenomes</taxon>
        <taxon>ecological metagenomes</taxon>
    </lineage>
</organism>
<keyword evidence="5 8" id="KW-0812">Transmembrane</keyword>
<feature type="transmembrane region" description="Helical" evidence="8">
    <location>
        <begin position="147"/>
        <end position="173"/>
    </location>
</feature>
<name>A0A6J6NKX3_9ZZZZ</name>
<dbReference type="SUPFAM" id="SSF81338">
    <property type="entry name" value="Aquaporin-like"/>
    <property type="match status" value="1"/>
</dbReference>
<dbReference type="Pfam" id="PF00230">
    <property type="entry name" value="MIP"/>
    <property type="match status" value="1"/>
</dbReference>
<comment type="similarity">
    <text evidence="2">Belongs to the MIP/aquaporin (TC 1.A.8) family.</text>
</comment>
<evidence type="ECO:0000313" key="10">
    <source>
        <dbReference type="EMBL" id="CAB4705097.1"/>
    </source>
</evidence>
<evidence type="ECO:0000313" key="9">
    <source>
        <dbReference type="EMBL" id="CAB4685385.1"/>
    </source>
</evidence>
<dbReference type="PRINTS" id="PR00783">
    <property type="entry name" value="MINTRINSICP"/>
</dbReference>
<dbReference type="InterPro" id="IPR000425">
    <property type="entry name" value="MIP"/>
</dbReference>
<evidence type="ECO:0000256" key="5">
    <source>
        <dbReference type="ARBA" id="ARBA00022692"/>
    </source>
</evidence>
<feature type="transmembrane region" description="Helical" evidence="8">
    <location>
        <begin position="5"/>
        <end position="24"/>
    </location>
</feature>
<dbReference type="AlphaFoldDB" id="A0A6J6NKX3"/>
<dbReference type="Gene3D" id="1.20.1080.10">
    <property type="entry name" value="Glycerol uptake facilitator protein"/>
    <property type="match status" value="1"/>
</dbReference>
<feature type="transmembrane region" description="Helical" evidence="8">
    <location>
        <begin position="75"/>
        <end position="97"/>
    </location>
</feature>
<evidence type="ECO:0000256" key="1">
    <source>
        <dbReference type="ARBA" id="ARBA00004651"/>
    </source>
</evidence>
<keyword evidence="7 8" id="KW-0472">Membrane</keyword>
<evidence type="ECO:0000256" key="3">
    <source>
        <dbReference type="ARBA" id="ARBA00022448"/>
    </source>
</evidence>
<evidence type="ECO:0000256" key="6">
    <source>
        <dbReference type="ARBA" id="ARBA00022989"/>
    </source>
</evidence>
<keyword evidence="4" id="KW-1003">Cell membrane</keyword>
<gene>
    <name evidence="9" type="ORF">UFOPK2342_01449</name>
    <name evidence="10" type="ORF">UFOPK2423_01392</name>
</gene>
<dbReference type="GO" id="GO:0015250">
    <property type="term" value="F:water channel activity"/>
    <property type="evidence" value="ECO:0007669"/>
    <property type="project" value="TreeGrafter"/>
</dbReference>
<feature type="transmembrane region" description="Helical" evidence="8">
    <location>
        <begin position="117"/>
        <end position="140"/>
    </location>
</feature>
<reference evidence="9" key="1">
    <citation type="submission" date="2020-05" db="EMBL/GenBank/DDBJ databases">
        <authorList>
            <person name="Chiriac C."/>
            <person name="Salcher M."/>
            <person name="Ghai R."/>
            <person name="Kavagutti S V."/>
        </authorList>
    </citation>
    <scope>NUCLEOTIDE SEQUENCE</scope>
</reference>
<feature type="transmembrane region" description="Helical" evidence="8">
    <location>
        <begin position="30"/>
        <end position="54"/>
    </location>
</feature>
<dbReference type="InterPro" id="IPR022357">
    <property type="entry name" value="MIP_CS"/>
</dbReference>
<accession>A0A6J6NKX3</accession>
<dbReference type="EMBL" id="CAEZXB010000037">
    <property type="protein sequence ID" value="CAB4685385.1"/>
    <property type="molecule type" value="Genomic_DNA"/>
</dbReference>
<evidence type="ECO:0000256" key="7">
    <source>
        <dbReference type="ARBA" id="ARBA00023136"/>
    </source>
</evidence>
<dbReference type="GO" id="GO:0005886">
    <property type="term" value="C:plasma membrane"/>
    <property type="evidence" value="ECO:0007669"/>
    <property type="project" value="UniProtKB-SubCell"/>
</dbReference>
<feature type="transmembrane region" description="Helical" evidence="8">
    <location>
        <begin position="193"/>
        <end position="213"/>
    </location>
</feature>
<dbReference type="PANTHER" id="PTHR19139:SF199">
    <property type="entry name" value="MIP17260P"/>
    <property type="match status" value="1"/>
</dbReference>
<evidence type="ECO:0000256" key="2">
    <source>
        <dbReference type="ARBA" id="ARBA00006175"/>
    </source>
</evidence>
<evidence type="ECO:0000256" key="8">
    <source>
        <dbReference type="SAM" id="Phobius"/>
    </source>
</evidence>
<dbReference type="InterPro" id="IPR034294">
    <property type="entry name" value="Aquaporin_transptr"/>
</dbReference>
<comment type="subcellular location">
    <subcellularLocation>
        <location evidence="1">Cell membrane</location>
        <topology evidence="1">Multi-pass membrane protein</topology>
    </subcellularLocation>
</comment>
<dbReference type="PANTHER" id="PTHR19139">
    <property type="entry name" value="AQUAPORIN TRANSPORTER"/>
    <property type="match status" value="1"/>
</dbReference>
<proteinExistence type="inferred from homology"/>
<evidence type="ECO:0000256" key="4">
    <source>
        <dbReference type="ARBA" id="ARBA00022475"/>
    </source>
</evidence>
<keyword evidence="3" id="KW-0813">Transport</keyword>
<sequence length="218" mass="22096">MSKKIYAEFLGTFTLVLIGVGSIMTGKADLLGVALAHGLAIAVMIGAFAASSGAHFNPAVSFAMLITRRMNISDFAAYVLAQLAGATVAALILKAVYPAAVNAATGIGTPALGAGVSTGNGLIVEIITTFLLVTIIFGLAVDKRTPFAGIASISIGATIVLDILWAGPLTGAAMNPARWFGPAIASGNWGNGWIWIAGPLVGAAIAALAYETLIKPEK</sequence>